<dbReference type="AlphaFoldDB" id="A0A9Q0LA19"/>
<organism evidence="1 2">
    <name type="scientific">Anaeramoeba ignava</name>
    <name type="common">Anaerobic marine amoeba</name>
    <dbReference type="NCBI Taxonomy" id="1746090"/>
    <lineage>
        <taxon>Eukaryota</taxon>
        <taxon>Metamonada</taxon>
        <taxon>Anaeramoebidae</taxon>
        <taxon>Anaeramoeba</taxon>
    </lineage>
</organism>
<comment type="caution">
    <text evidence="1">The sequence shown here is derived from an EMBL/GenBank/DDBJ whole genome shotgun (WGS) entry which is preliminary data.</text>
</comment>
<accession>A0A9Q0LA19</accession>
<dbReference type="Proteomes" id="UP001149090">
    <property type="component" value="Unassembled WGS sequence"/>
</dbReference>
<evidence type="ECO:0000313" key="2">
    <source>
        <dbReference type="Proteomes" id="UP001149090"/>
    </source>
</evidence>
<evidence type="ECO:0000313" key="1">
    <source>
        <dbReference type="EMBL" id="KAJ5068554.1"/>
    </source>
</evidence>
<name>A0A9Q0LA19_ANAIG</name>
<sequence>MSQKNRKNEKIYEWFFKKTKTQLNIYAQNENLANQLVLLMNSLQPLFISLNHGRQTLEIFHLFSQFYEEKRITENYLFKAQDIFAMKNREKLLNSINELRKIDKDKETKKLKDNMCKNTKKEYIKKDESIEKKAKQKFTFLTKEKFYKNALNSVVNHFINEKASFNVKIISPIFEYNSNNQTQEIKTRLNFNADSMQIFIFDKLIINVNYTSYFPIQIYFETESDDKLFIQIKKNIPILIKCKNLIQKFTILKVFEMFYKYQSINLFPQIFTINCNKILTKDLEIAALTERCFKNKYAIFENMEFLSEKNSQSITVELNLEKAIILFFSFENQINFSVPFSKIPIITEKLGNNICMKITENQSNYTGNIIAPNHSIHDLFSSCLEKFLKFDLSIENTNNFDLNQNFNQKLNDDNINRFGCIVPLSDGKMLSVNLFLKKNNIVIKSKDKQHKIIENYLFLSYPFCQKNSFTVDIYLLNGTNFISFQFKNQEKMDDFISIYTELKKKIMDSLSIQKMLFLSEQIFEVSFLTVKLTQIENGFIELKKDSLSFQTKKTPLIKPISNTLLFYEPTSLFCRILCGDKSQFIFRFDSSKRFNKFIQSYSIQKKTNTDFIRSLFNQKNPEIKDIYHFLLMDEEKSICGGKFLLKENHIFLMIEKKLIQIPLFEPSFSLELHPENKSTVIISSRQTNQLFLWFNKTIAEKIHQNVFQIIHQINQYFEDSKEIKTNNEKNKINKMKSKSNSFIKTISNDKNSLEYSQEFYEIQQTWGESAISSKSKSKLKSKSKSKKNHKINLFKFNDIYKLILFGSYNSHLKENLLDLSVQNNFVMNPCIFGISLIPKDDSFIQVHLKLFEEGFDIVFISHKDSDISHYSYSNPPLMELSIVENNENIKNHDFNNNNNTIFVLEISEHIYQFVMQQPTQIITFWKTFQMLQFYSQNINKIPIHCGFIGEEFEINALILKFWFKNSVSFLLESSDTSSKDLPSKLYLSRKTVSLLLQKKPFHKSHFLDHNLKMNFTLENSQIEISIYIKNQKTTYNFKMEKSKANLILRCFYIFKLLAYYLYDSNPQYNEQIKISNKIKRNQNNKKFLLDFFNSLPNISELSTIFDFDFDFDEEDDSHSQKIVDPKISNFSMIEQDIFKKNQSNPKIEQIKYQKDQALLEKIQEEVEKLWKKPPVVFSVKININGKLFSGELIFGKKTIKIINKYTKSNFKTKWKNGFETSLDNFDPQILIFNFGKNQIFSILFTSIYHRKLCSITIQKKIYQIQKK</sequence>
<gene>
    <name evidence="1" type="ORF">M0811_02496</name>
</gene>
<protein>
    <submittedName>
        <fullName evidence="1">Uncharacterized protein</fullName>
    </submittedName>
</protein>
<dbReference type="EMBL" id="JAPDFW010000114">
    <property type="protein sequence ID" value="KAJ5068554.1"/>
    <property type="molecule type" value="Genomic_DNA"/>
</dbReference>
<keyword evidence="2" id="KW-1185">Reference proteome</keyword>
<reference evidence="1" key="1">
    <citation type="submission" date="2022-10" db="EMBL/GenBank/DDBJ databases">
        <title>Novel sulphate-reducing endosymbionts in the free-living metamonad Anaeramoeba.</title>
        <authorList>
            <person name="Jerlstrom-Hultqvist J."/>
            <person name="Cepicka I."/>
            <person name="Gallot-Lavallee L."/>
            <person name="Salas-Leiva D."/>
            <person name="Curtis B.A."/>
            <person name="Zahonova K."/>
            <person name="Pipaliya S."/>
            <person name="Dacks J."/>
            <person name="Roger A.J."/>
        </authorList>
    </citation>
    <scope>NUCLEOTIDE SEQUENCE</scope>
    <source>
        <strain evidence="1">BMAN</strain>
    </source>
</reference>
<proteinExistence type="predicted"/>